<feature type="active site" description="Proton acceptor 2" evidence="15">
    <location>
        <position position="378"/>
    </location>
</feature>
<evidence type="ECO:0000256" key="18">
    <source>
        <dbReference type="PIRSR" id="PIRSR601548-4"/>
    </source>
</evidence>
<evidence type="ECO:0000256" key="7">
    <source>
        <dbReference type="ARBA" id="ARBA00022833"/>
    </source>
</evidence>
<name>E0VAB8_PEDHC</name>
<dbReference type="GO" id="GO:0008241">
    <property type="term" value="F:peptidyl-dipeptidase activity"/>
    <property type="evidence" value="ECO:0007669"/>
    <property type="project" value="UniProtKB-EC"/>
</dbReference>
<protein>
    <recommendedName>
        <fullName evidence="12 21">Angiotensin-converting enzyme</fullName>
        <ecNumber evidence="21">3.4.-.-</ecNumber>
    </recommendedName>
</protein>
<evidence type="ECO:0000256" key="19">
    <source>
        <dbReference type="PIRSR" id="PIRSR601548-8"/>
    </source>
</evidence>
<dbReference type="EMBL" id="DS235005">
    <property type="protein sequence ID" value="EEB10324.1"/>
    <property type="molecule type" value="Genomic_DNA"/>
</dbReference>
<dbReference type="eggNOG" id="KOG3690">
    <property type="taxonomic scope" value="Eukaryota"/>
</dbReference>
<dbReference type="OMA" id="AYIVDQW"/>
<evidence type="ECO:0000256" key="4">
    <source>
        <dbReference type="ARBA" id="ARBA00022723"/>
    </source>
</evidence>
<feature type="active site" description="Proton donor 1" evidence="13">
    <location>
        <position position="505"/>
    </location>
</feature>
<dbReference type="EMBL" id="AAZO01000408">
    <property type="status" value="NOT_ANNOTATED_CDS"/>
    <property type="molecule type" value="Genomic_DNA"/>
</dbReference>
<dbReference type="SUPFAM" id="SSF55486">
    <property type="entry name" value="Metalloproteases ('zincins'), catalytic domain"/>
    <property type="match status" value="1"/>
</dbReference>
<dbReference type="HOGENOM" id="CLU_014364_3_3_1"/>
<feature type="binding site" evidence="16">
    <location>
        <position position="228"/>
    </location>
    <ligand>
        <name>chloride</name>
        <dbReference type="ChEBI" id="CHEBI:17996"/>
        <label>1</label>
    </ligand>
</feature>
<dbReference type="PRINTS" id="PR00791">
    <property type="entry name" value="PEPDIPTASEA"/>
</dbReference>
<evidence type="ECO:0000256" key="15">
    <source>
        <dbReference type="PIRSR" id="PIRSR601548-11"/>
    </source>
</evidence>
<evidence type="ECO:0000256" key="22">
    <source>
        <dbReference type="SAM" id="SignalP"/>
    </source>
</evidence>
<dbReference type="KEGG" id="phu:Phum_PHUM034490"/>
<dbReference type="FunFam" id="1.10.1370.30:FF:000004">
    <property type="entry name" value="Angiotensin-converting enzyme"/>
    <property type="match status" value="1"/>
</dbReference>
<dbReference type="CTD" id="8232297"/>
<keyword evidence="10 14" id="KW-0325">Glycoprotein</keyword>
<accession>E0VAB8</accession>
<dbReference type="GO" id="GO:0005886">
    <property type="term" value="C:plasma membrane"/>
    <property type="evidence" value="ECO:0007669"/>
    <property type="project" value="TreeGrafter"/>
</dbReference>
<keyword evidence="8 21" id="KW-0482">Metalloprotease</keyword>
<feature type="binding site" evidence="17">
    <location>
        <position position="381"/>
    </location>
    <ligand>
        <name>Zn(2+)</name>
        <dbReference type="ChEBI" id="CHEBI:29105"/>
        <label>1</label>
        <note>catalytic</note>
    </ligand>
</feature>
<feature type="binding site" evidence="19">
    <location>
        <position position="377"/>
    </location>
    <ligand>
        <name>Zn(2+)</name>
        <dbReference type="ChEBI" id="CHEBI:29105"/>
        <label>2</label>
        <note>catalytic</note>
    </ligand>
</feature>
<evidence type="ECO:0000256" key="10">
    <source>
        <dbReference type="ARBA" id="ARBA00023180"/>
    </source>
</evidence>
<feature type="disulfide bond" evidence="18 20">
    <location>
        <begin position="346"/>
        <end position="364"/>
    </location>
</feature>
<dbReference type="Pfam" id="PF01401">
    <property type="entry name" value="Peptidase_M2"/>
    <property type="match status" value="1"/>
</dbReference>
<evidence type="ECO:0000256" key="8">
    <source>
        <dbReference type="ARBA" id="ARBA00023049"/>
    </source>
</evidence>
<dbReference type="GO" id="GO:0008237">
    <property type="term" value="F:metallopeptidase activity"/>
    <property type="evidence" value="ECO:0007669"/>
    <property type="project" value="UniProtKB-KW"/>
</dbReference>
<dbReference type="STRING" id="121224.E0VAB8"/>
<keyword evidence="4 17" id="KW-0479">Metal-binding</keyword>
<evidence type="ECO:0000256" key="16">
    <source>
        <dbReference type="PIRSR" id="PIRSR601548-2"/>
    </source>
</evidence>
<evidence type="ECO:0000256" key="1">
    <source>
        <dbReference type="ARBA" id="ARBA00008139"/>
    </source>
</evidence>
<organism>
    <name type="scientific">Pediculus humanus subsp. corporis</name>
    <name type="common">Body louse</name>
    <dbReference type="NCBI Taxonomy" id="121224"/>
    <lineage>
        <taxon>Eukaryota</taxon>
        <taxon>Metazoa</taxon>
        <taxon>Ecdysozoa</taxon>
        <taxon>Arthropoda</taxon>
        <taxon>Hexapoda</taxon>
        <taxon>Insecta</taxon>
        <taxon>Pterygota</taxon>
        <taxon>Neoptera</taxon>
        <taxon>Paraneoptera</taxon>
        <taxon>Psocodea</taxon>
        <taxon>Troctomorpha</taxon>
        <taxon>Phthiraptera</taxon>
        <taxon>Anoplura</taxon>
        <taxon>Pediculidae</taxon>
        <taxon>Pediculus</taxon>
    </lineage>
</organism>
<evidence type="ECO:0000256" key="2">
    <source>
        <dbReference type="ARBA" id="ARBA00022645"/>
    </source>
</evidence>
<feature type="binding site" evidence="19">
    <location>
        <position position="405"/>
    </location>
    <ligand>
        <name>Zn(2+)</name>
        <dbReference type="ChEBI" id="CHEBI:29105"/>
        <label>2</label>
        <note>catalytic</note>
    </ligand>
</feature>
<dbReference type="CDD" id="cd06461">
    <property type="entry name" value="M2_ACE"/>
    <property type="match status" value="1"/>
</dbReference>
<feature type="active site" description="Proton donor 2" evidence="15">
    <location>
        <position position="505"/>
    </location>
</feature>
<dbReference type="InterPro" id="IPR001548">
    <property type="entry name" value="Peptidase_M2"/>
</dbReference>
<evidence type="ECO:0000256" key="17">
    <source>
        <dbReference type="PIRSR" id="PIRSR601548-3"/>
    </source>
</evidence>
<keyword evidence="25" id="KW-1185">Reference proteome</keyword>
<sequence length="627" mass="73489">MFLLFLFLFAKFAFSQDTTNIEGNNESLEEALQFLREYDVEGSAICTRVTLAQWNFSTNVSTINRKKMVCYNKCGNDYGRTVMEQTLYDKFQKLSRRKATEFAWTKLPDPDVRRQMKKLITQGRFSLHDDQFNELKDVISQMKEIYTKGTICPYNKNPVYCDQKLEPTLTKIMAKSRDYHELLHVWKSWRDAVGPPIRQKYIRYVELANQAARLDGFNDAGDQMKSVYEIPNFEDHLSELWNMIEPFYKQLHAYVRRKLIKFYGSKYIRHDGPIPAHLLGNMWAQSWKNIEELIIPYPGKTIGDITPELIRQVAEEFFISLGLKPMPPEFWRHSLLEKPIGREVVCRASAWDFCNKMDYRIKQCTEVTMEDFLTIHHEMAHIEYYLQYADQPYLYREGANPAFHEAVGDVIVLSVQTPRHLQRIGLLNNITDDYETNINYLLSMALEKVVYLPFAYIVDKWRWNVFAEGINNMNSKWWELKLNYQGLIPPVPRSESDFDAAAKYHVASDTPYIRYFLSVIIQFQLYESLCEASGHYGPLHTCDIYRSREAGRLLREILQSGSSRSWSDVINVMTKGKIKKISASSLLNYFKPLLTWLEVQNKEELYVGWTTGPHDTGKIMDDVITRR</sequence>
<dbReference type="InParanoid" id="E0VAB8"/>
<feature type="binding site" evidence="19">
    <location>
        <position position="381"/>
    </location>
    <ligand>
        <name>Zn(2+)</name>
        <dbReference type="ChEBI" id="CHEBI:29105"/>
        <label>2</label>
        <note>catalytic</note>
    </ligand>
</feature>
<dbReference type="PROSITE" id="PS52011">
    <property type="entry name" value="PEPTIDASE_M2"/>
    <property type="match status" value="1"/>
</dbReference>
<keyword evidence="7 17" id="KW-0862">Zinc</keyword>
<evidence type="ECO:0000313" key="23">
    <source>
        <dbReference type="EMBL" id="EEB10324.1"/>
    </source>
</evidence>
<evidence type="ECO:0000256" key="13">
    <source>
        <dbReference type="PIRSR" id="PIRSR601548-1"/>
    </source>
</evidence>
<feature type="glycosylation site" description="N-linked (GlcNAc...) asparagine" evidence="14">
    <location>
        <position position="59"/>
    </location>
</feature>
<reference evidence="23" key="1">
    <citation type="submission" date="2007-04" db="EMBL/GenBank/DDBJ databases">
        <title>Annotation of Pediculus humanus corporis strain USDA.</title>
        <authorList>
            <person name="Kirkness E."/>
            <person name="Hannick L."/>
            <person name="Hass B."/>
            <person name="Bruggner R."/>
            <person name="Lawson D."/>
            <person name="Bidwell S."/>
            <person name="Joardar V."/>
            <person name="Caler E."/>
            <person name="Walenz B."/>
            <person name="Inman J."/>
            <person name="Schobel S."/>
            <person name="Galinsky K."/>
            <person name="Amedeo P."/>
            <person name="Strausberg R."/>
        </authorList>
    </citation>
    <scope>NUCLEOTIDE SEQUENCE</scope>
    <source>
        <strain evidence="23">USDA</strain>
    </source>
</reference>
<feature type="disulfide bond" evidence="18">
    <location>
        <begin position="530"/>
        <end position="542"/>
    </location>
</feature>
<dbReference type="OrthoDB" id="10029630at2759"/>
<feature type="glycosylation site" description="N-linked (GlcNAc...) asparagine; partial" evidence="14">
    <location>
        <position position="155"/>
    </location>
</feature>
<gene>
    <name evidence="24" type="primary">8232297</name>
    <name evidence="23" type="ORF">Phum_PHUM034490</name>
</gene>
<feature type="binding site" evidence="16">
    <location>
        <position position="514"/>
    </location>
    <ligand>
        <name>chloride</name>
        <dbReference type="ChEBI" id="CHEBI:17996"/>
        <label>1</label>
    </ligand>
</feature>
<comment type="caution">
    <text evidence="20">Lacks conserved residue(s) required for the propagation of feature annotation.</text>
</comment>
<evidence type="ECO:0000256" key="9">
    <source>
        <dbReference type="ARBA" id="ARBA00023157"/>
    </source>
</evidence>
<evidence type="ECO:0000256" key="21">
    <source>
        <dbReference type="RuleBase" id="RU361144"/>
    </source>
</evidence>
<feature type="active site" description="Proton acceptor 1" evidence="13">
    <location>
        <position position="378"/>
    </location>
</feature>
<keyword evidence="3 21" id="KW-0645">Protease</keyword>
<dbReference type="PANTHER" id="PTHR10514">
    <property type="entry name" value="ANGIOTENSIN-CONVERTING ENZYME"/>
    <property type="match status" value="1"/>
</dbReference>
<dbReference type="GO" id="GO:0046872">
    <property type="term" value="F:metal ion binding"/>
    <property type="evidence" value="ECO:0007669"/>
    <property type="project" value="UniProtKB-KW"/>
</dbReference>
<evidence type="ECO:0000256" key="12">
    <source>
        <dbReference type="ARBA" id="ARBA00039858"/>
    </source>
</evidence>
<dbReference type="AlphaFoldDB" id="E0VAB8"/>
<reference evidence="24" key="3">
    <citation type="submission" date="2020-05" db="UniProtKB">
        <authorList>
            <consortium name="EnsemblMetazoa"/>
        </authorList>
    </citation>
    <scope>IDENTIFICATION</scope>
    <source>
        <strain evidence="24">USDA</strain>
    </source>
</reference>
<evidence type="ECO:0000256" key="3">
    <source>
        <dbReference type="ARBA" id="ARBA00022670"/>
    </source>
</evidence>
<dbReference type="Proteomes" id="UP000009046">
    <property type="component" value="Unassembled WGS sequence"/>
</dbReference>
<evidence type="ECO:0000256" key="5">
    <source>
        <dbReference type="ARBA" id="ARBA00022729"/>
    </source>
</evidence>
<evidence type="ECO:0000256" key="14">
    <source>
        <dbReference type="PIRSR" id="PIRSR601548-10"/>
    </source>
</evidence>
<keyword evidence="6 21" id="KW-0378">Hydrolase</keyword>
<comment type="catalytic activity">
    <reaction evidence="11">
        <text>Release of a C-terminal dipeptide, oligopeptide-|-Xaa-Yaa, when Xaa is not Pro, and Yaa is neither Asp nor Glu. Thus, conversion of angiotensin I to angiotensin II, with increase in vasoconstrictor activity, but no action on angiotensin II.</text>
        <dbReference type="EC" id="3.4.15.1"/>
    </reaction>
</comment>
<evidence type="ECO:0000256" key="6">
    <source>
        <dbReference type="ARBA" id="ARBA00022801"/>
    </source>
</evidence>
<feature type="signal peptide" evidence="22">
    <location>
        <begin position="1"/>
        <end position="15"/>
    </location>
</feature>
<comment type="cofactor">
    <cofactor evidence="21">
        <name>Zn(2+)</name>
        <dbReference type="ChEBI" id="CHEBI:29105"/>
    </cofactor>
    <text evidence="21">Binds 1 zinc ion per subunit.</text>
</comment>
<dbReference type="GO" id="GO:0004180">
    <property type="term" value="F:carboxypeptidase activity"/>
    <property type="evidence" value="ECO:0007669"/>
    <property type="project" value="UniProtKB-KW"/>
</dbReference>
<reference evidence="23" key="2">
    <citation type="submission" date="2007-04" db="EMBL/GenBank/DDBJ databases">
        <title>The genome of the human body louse.</title>
        <authorList>
            <consortium name="The Human Body Louse Genome Consortium"/>
            <person name="Kirkness E."/>
            <person name="Walenz B."/>
            <person name="Hass B."/>
            <person name="Bruggner R."/>
            <person name="Strausberg R."/>
        </authorList>
    </citation>
    <scope>NUCLEOTIDE SEQUENCE</scope>
    <source>
        <strain evidence="23">USDA</strain>
    </source>
</reference>
<dbReference type="GO" id="GO:0006508">
    <property type="term" value="P:proteolysis"/>
    <property type="evidence" value="ECO:0007669"/>
    <property type="project" value="UniProtKB-KW"/>
</dbReference>
<dbReference type="RefSeq" id="XP_002423062.1">
    <property type="nucleotide sequence ID" value="XM_002423017.1"/>
</dbReference>
<keyword evidence="9 18" id="KW-1015">Disulfide bond</keyword>
<feature type="binding site" evidence="17">
    <location>
        <position position="377"/>
    </location>
    <ligand>
        <name>Zn(2+)</name>
        <dbReference type="ChEBI" id="CHEBI:29105"/>
        <label>1</label>
        <note>catalytic</note>
    </ligand>
</feature>
<dbReference type="GeneID" id="8232297"/>
<dbReference type="PANTHER" id="PTHR10514:SF45">
    <property type="entry name" value="ANGIOTENSIN-CONVERTING ENZYME"/>
    <property type="match status" value="1"/>
</dbReference>
<evidence type="ECO:0000313" key="25">
    <source>
        <dbReference type="Proteomes" id="UP000009046"/>
    </source>
</evidence>
<feature type="binding site" evidence="17">
    <location>
        <position position="405"/>
    </location>
    <ligand>
        <name>Zn(2+)</name>
        <dbReference type="ChEBI" id="CHEBI:29105"/>
        <label>1</label>
        <note>catalytic</note>
    </ligand>
</feature>
<dbReference type="EC" id="3.4.-.-" evidence="21"/>
<dbReference type="Gene3D" id="1.10.1370.30">
    <property type="match status" value="1"/>
</dbReference>
<feature type="chain" id="PRO_5011937727" description="Angiotensin-converting enzyme" evidence="22">
    <location>
        <begin position="16"/>
        <end position="627"/>
    </location>
</feature>
<keyword evidence="2 21" id="KW-0121">Carboxypeptidase</keyword>
<evidence type="ECO:0000256" key="20">
    <source>
        <dbReference type="PROSITE-ProRule" id="PRU01355"/>
    </source>
</evidence>
<evidence type="ECO:0000313" key="24">
    <source>
        <dbReference type="EnsemblMetazoa" id="PHUM034490-PA"/>
    </source>
</evidence>
<keyword evidence="5 22" id="KW-0732">Signal</keyword>
<evidence type="ECO:0000256" key="11">
    <source>
        <dbReference type="ARBA" id="ARBA00036868"/>
    </source>
</evidence>
<dbReference type="VEuPathDB" id="VectorBase:PHUM034490"/>
<dbReference type="EnsemblMetazoa" id="PHUM034490-RA">
    <property type="protein sequence ID" value="PHUM034490-PA"/>
    <property type="gene ID" value="PHUM034490"/>
</dbReference>
<comment type="similarity">
    <text evidence="1 20 21">Belongs to the peptidase M2 family.</text>
</comment>
<feature type="disulfide bond" evidence="18">
    <location>
        <begin position="152"/>
        <end position="161"/>
    </location>
</feature>
<proteinExistence type="inferred from homology"/>